<feature type="domain" description="Phospholipid/glycerol acyltransferase" evidence="9">
    <location>
        <begin position="90"/>
        <end position="205"/>
    </location>
</feature>
<sequence>MITWQSDAPPPAARRIGPAGWLRVAGRGVVIAVLLYGGLAVLLILRLGERLLCGQRRPVTPWMPRVVCRAVLAILGIRYRTRGAPMAQPGAVVANHSSWLDIFTLNACQGLFFVSKAEVARWPGIGFLARAAGTLFIQRDPKAAKAQQAAMEDRIRLGQRLLFFPEGTSSDGLRVLPFKSTLFQAFFAEGLRDLMWVQPVTVVYRAPAGEDPRFYGWWGSMEFGPHLLQLLAAPRGGAAGVIFHPPLRVADFATRKDLAAACEAAVRAGYAEAD</sequence>
<dbReference type="Pfam" id="PF01553">
    <property type="entry name" value="Acyltransferase"/>
    <property type="match status" value="1"/>
</dbReference>
<accession>A0A443IZ17</accession>
<dbReference type="SMART" id="SM00563">
    <property type="entry name" value="PlsC"/>
    <property type="match status" value="1"/>
</dbReference>
<keyword evidence="7 10" id="KW-0012">Acyltransferase</keyword>
<evidence type="ECO:0000256" key="2">
    <source>
        <dbReference type="ARBA" id="ARBA00022679"/>
    </source>
</evidence>
<evidence type="ECO:0000313" key="11">
    <source>
        <dbReference type="Proteomes" id="UP000285710"/>
    </source>
</evidence>
<reference evidence="10 11" key="1">
    <citation type="submission" date="2019-01" db="EMBL/GenBank/DDBJ databases">
        <title>Sinorhodobacter populi sp. nov. isolated from the symptomatic bark tissue of Populus euramericana canker.</title>
        <authorList>
            <person name="Xu G."/>
        </authorList>
    </citation>
    <scope>NUCLEOTIDE SEQUENCE [LARGE SCALE GENOMIC DNA]</scope>
    <source>
        <strain evidence="10 11">2D-5</strain>
    </source>
</reference>
<evidence type="ECO:0000256" key="7">
    <source>
        <dbReference type="ARBA" id="ARBA00023315"/>
    </source>
</evidence>
<keyword evidence="2 10" id="KW-0808">Transferase</keyword>
<evidence type="ECO:0000256" key="1">
    <source>
        <dbReference type="ARBA" id="ARBA00004370"/>
    </source>
</evidence>
<dbReference type="GO" id="GO:0006644">
    <property type="term" value="P:phospholipid metabolic process"/>
    <property type="evidence" value="ECO:0007669"/>
    <property type="project" value="TreeGrafter"/>
</dbReference>
<evidence type="ECO:0000256" key="4">
    <source>
        <dbReference type="ARBA" id="ARBA00022989"/>
    </source>
</evidence>
<dbReference type="Proteomes" id="UP000285710">
    <property type="component" value="Unassembled WGS sequence"/>
</dbReference>
<evidence type="ECO:0000256" key="6">
    <source>
        <dbReference type="ARBA" id="ARBA00023136"/>
    </source>
</evidence>
<evidence type="ECO:0000259" key="9">
    <source>
        <dbReference type="SMART" id="SM00563"/>
    </source>
</evidence>
<dbReference type="AlphaFoldDB" id="A0A443IZ17"/>
<dbReference type="RefSeq" id="WP_128269262.1">
    <property type="nucleotide sequence ID" value="NZ_SAUW01000005.1"/>
</dbReference>
<organism evidence="10 11">
    <name type="scientific">Paenirhodobacter populi</name>
    <dbReference type="NCBI Taxonomy" id="2306993"/>
    <lineage>
        <taxon>Bacteria</taxon>
        <taxon>Pseudomonadati</taxon>
        <taxon>Pseudomonadota</taxon>
        <taxon>Alphaproteobacteria</taxon>
        <taxon>Rhodobacterales</taxon>
        <taxon>Rhodobacter group</taxon>
        <taxon>Paenirhodobacter</taxon>
    </lineage>
</organism>
<keyword evidence="3 8" id="KW-0812">Transmembrane</keyword>
<gene>
    <name evidence="10" type="ORF">D2T33_06625</name>
</gene>
<dbReference type="EMBL" id="SAUW01000005">
    <property type="protein sequence ID" value="RWR13377.1"/>
    <property type="molecule type" value="Genomic_DNA"/>
</dbReference>
<evidence type="ECO:0000256" key="5">
    <source>
        <dbReference type="ARBA" id="ARBA00023098"/>
    </source>
</evidence>
<keyword evidence="4 8" id="KW-1133">Transmembrane helix</keyword>
<proteinExistence type="predicted"/>
<evidence type="ECO:0000313" key="10">
    <source>
        <dbReference type="EMBL" id="RWR13377.1"/>
    </source>
</evidence>
<dbReference type="CDD" id="cd07989">
    <property type="entry name" value="LPLAT_AGPAT-like"/>
    <property type="match status" value="1"/>
</dbReference>
<dbReference type="GO" id="GO:0071618">
    <property type="term" value="F:lysophosphatidylethanolamine acyltransferase activity"/>
    <property type="evidence" value="ECO:0007669"/>
    <property type="project" value="TreeGrafter"/>
</dbReference>
<dbReference type="InterPro" id="IPR002123">
    <property type="entry name" value="Plipid/glycerol_acylTrfase"/>
</dbReference>
<name>A0A443IZ17_9RHOB</name>
<keyword evidence="11" id="KW-1185">Reference proteome</keyword>
<evidence type="ECO:0000256" key="3">
    <source>
        <dbReference type="ARBA" id="ARBA00022692"/>
    </source>
</evidence>
<comment type="subcellular location">
    <subcellularLocation>
        <location evidence="1">Membrane</location>
    </subcellularLocation>
</comment>
<dbReference type="PANTHER" id="PTHR23063:SF54">
    <property type="entry name" value="LYSOPHOSPHOLIPID ACYLTRANSFERASE LPEAT1"/>
    <property type="match status" value="1"/>
</dbReference>
<comment type="caution">
    <text evidence="10">The sequence shown here is derived from an EMBL/GenBank/DDBJ whole genome shotgun (WGS) entry which is preliminary data.</text>
</comment>
<dbReference type="GO" id="GO:0016020">
    <property type="term" value="C:membrane"/>
    <property type="evidence" value="ECO:0007669"/>
    <property type="project" value="UniProtKB-SubCell"/>
</dbReference>
<protein>
    <submittedName>
        <fullName evidence="10">1-acyl-sn-glycerol-3-phosphate acyltransferase</fullName>
    </submittedName>
</protein>
<keyword evidence="5" id="KW-0443">Lipid metabolism</keyword>
<evidence type="ECO:0000256" key="8">
    <source>
        <dbReference type="SAM" id="Phobius"/>
    </source>
</evidence>
<feature type="transmembrane region" description="Helical" evidence="8">
    <location>
        <begin position="24"/>
        <end position="47"/>
    </location>
</feature>
<reference evidence="10 11" key="2">
    <citation type="submission" date="2019-01" db="EMBL/GenBank/DDBJ databases">
        <authorList>
            <person name="Li Y."/>
        </authorList>
    </citation>
    <scope>NUCLEOTIDE SEQUENCE [LARGE SCALE GENOMIC DNA]</scope>
    <source>
        <strain evidence="10 11">2D-5</strain>
    </source>
</reference>
<dbReference type="PANTHER" id="PTHR23063">
    <property type="entry name" value="PHOSPHOLIPID ACYLTRANSFERASE"/>
    <property type="match status" value="1"/>
</dbReference>
<dbReference type="SUPFAM" id="SSF69593">
    <property type="entry name" value="Glycerol-3-phosphate (1)-acyltransferase"/>
    <property type="match status" value="1"/>
</dbReference>
<keyword evidence="6 8" id="KW-0472">Membrane</keyword>